<name>A0AAV0P8V9_9ROSI</name>
<keyword evidence="3" id="KW-1185">Reference proteome</keyword>
<gene>
    <name evidence="2" type="ORF">LITE_LOCUS37457</name>
</gene>
<dbReference type="SUPFAM" id="SSF81383">
    <property type="entry name" value="F-box domain"/>
    <property type="match status" value="1"/>
</dbReference>
<dbReference type="Proteomes" id="UP001154282">
    <property type="component" value="Unassembled WGS sequence"/>
</dbReference>
<protein>
    <recommendedName>
        <fullName evidence="1">F-box domain-containing protein</fullName>
    </recommendedName>
</protein>
<evidence type="ECO:0000313" key="2">
    <source>
        <dbReference type="EMBL" id="CAI0467474.1"/>
    </source>
</evidence>
<dbReference type="EMBL" id="CAMGYJ010000008">
    <property type="protein sequence ID" value="CAI0467474.1"/>
    <property type="molecule type" value="Genomic_DNA"/>
</dbReference>
<dbReference type="SUPFAM" id="SSF52047">
    <property type="entry name" value="RNI-like"/>
    <property type="match status" value="1"/>
</dbReference>
<dbReference type="InterPro" id="IPR036047">
    <property type="entry name" value="F-box-like_dom_sf"/>
</dbReference>
<dbReference type="InterPro" id="IPR001810">
    <property type="entry name" value="F-box_dom"/>
</dbReference>
<dbReference type="InterPro" id="IPR053781">
    <property type="entry name" value="F-box_AtFBL13-like"/>
</dbReference>
<accession>A0AAV0P8V9</accession>
<dbReference type="Gene3D" id="1.20.1280.50">
    <property type="match status" value="1"/>
</dbReference>
<reference evidence="2" key="1">
    <citation type="submission" date="2022-08" db="EMBL/GenBank/DDBJ databases">
        <authorList>
            <person name="Gutierrez-Valencia J."/>
        </authorList>
    </citation>
    <scope>NUCLEOTIDE SEQUENCE</scope>
</reference>
<evidence type="ECO:0000259" key="1">
    <source>
        <dbReference type="PROSITE" id="PS50181"/>
    </source>
</evidence>
<comment type="caution">
    <text evidence="2">The sequence shown here is derived from an EMBL/GenBank/DDBJ whole genome shotgun (WGS) entry which is preliminary data.</text>
</comment>
<dbReference type="PANTHER" id="PTHR31900:SF34">
    <property type="entry name" value="EMB|CAB62440.1-RELATED"/>
    <property type="match status" value="1"/>
</dbReference>
<dbReference type="InterPro" id="IPR050232">
    <property type="entry name" value="FBL13/AtMIF1-like"/>
</dbReference>
<dbReference type="PROSITE" id="PS50181">
    <property type="entry name" value="FBOX"/>
    <property type="match status" value="1"/>
</dbReference>
<sequence length="356" mass="40240">MEKNTGKLARNAEWKVRAPGIDDRLNSLPDEIISHILSFLETKFAVGTAVLSRRWKDLWTMVSNLDFNNRLTYKDLIGSGDADDSLPEETEERKAVRFFGFVERVLRQHSNLDSLGRFRFHFSASEGNCKVMQGCLDKMELVFGSQIEAIEWWVWDATRFRNLPSIWRLPESFYTLKNLKDVNLHHVIMGADGPVSLPSLKNLNLWKAKFTDFDSLSRLTSGCPVLETLCLEYCAVVDANENDFLIASMPSLRNLRIVGLGNDGYEDLCPIAMEAPMLTDLYLEDFSELQFLGSSGPLPCLCSARVDTNEGGGSYDSLIRLLTQISNVKEMCLDRKTLVMISFPKYTILFFVSAGS</sequence>
<dbReference type="InterPro" id="IPR055411">
    <property type="entry name" value="LRR_FXL15/At3g58940/PEG3-like"/>
</dbReference>
<dbReference type="AlphaFoldDB" id="A0AAV0P8V9"/>
<dbReference type="Pfam" id="PF24758">
    <property type="entry name" value="LRR_At5g56370"/>
    <property type="match status" value="1"/>
</dbReference>
<feature type="domain" description="F-box" evidence="1">
    <location>
        <begin position="22"/>
        <end position="76"/>
    </location>
</feature>
<dbReference type="Gene3D" id="3.80.10.10">
    <property type="entry name" value="Ribonuclease Inhibitor"/>
    <property type="match status" value="1"/>
</dbReference>
<organism evidence="2 3">
    <name type="scientific">Linum tenue</name>
    <dbReference type="NCBI Taxonomy" id="586396"/>
    <lineage>
        <taxon>Eukaryota</taxon>
        <taxon>Viridiplantae</taxon>
        <taxon>Streptophyta</taxon>
        <taxon>Embryophyta</taxon>
        <taxon>Tracheophyta</taxon>
        <taxon>Spermatophyta</taxon>
        <taxon>Magnoliopsida</taxon>
        <taxon>eudicotyledons</taxon>
        <taxon>Gunneridae</taxon>
        <taxon>Pentapetalae</taxon>
        <taxon>rosids</taxon>
        <taxon>fabids</taxon>
        <taxon>Malpighiales</taxon>
        <taxon>Linaceae</taxon>
        <taxon>Linum</taxon>
    </lineage>
</organism>
<dbReference type="PANTHER" id="PTHR31900">
    <property type="entry name" value="F-BOX/RNI SUPERFAMILY PROTEIN-RELATED"/>
    <property type="match status" value="1"/>
</dbReference>
<proteinExistence type="predicted"/>
<dbReference type="Pfam" id="PF00646">
    <property type="entry name" value="F-box"/>
    <property type="match status" value="1"/>
</dbReference>
<dbReference type="CDD" id="cd22160">
    <property type="entry name" value="F-box_AtFBL13-like"/>
    <property type="match status" value="1"/>
</dbReference>
<dbReference type="InterPro" id="IPR032675">
    <property type="entry name" value="LRR_dom_sf"/>
</dbReference>
<evidence type="ECO:0000313" key="3">
    <source>
        <dbReference type="Proteomes" id="UP001154282"/>
    </source>
</evidence>